<keyword evidence="3" id="KW-1185">Reference proteome</keyword>
<feature type="region of interest" description="Disordered" evidence="1">
    <location>
        <begin position="28"/>
        <end position="59"/>
    </location>
</feature>
<comment type="caution">
    <text evidence="2">The sequence shown here is derived from an EMBL/GenBank/DDBJ whole genome shotgun (WGS) entry which is preliminary data.</text>
</comment>
<protein>
    <submittedName>
        <fullName evidence="2">Uncharacterized protein</fullName>
    </submittedName>
</protein>
<sequence length="59" mass="6771">MTWKVLAEGEVAIPVEDEKSVRQHVERVLNDQQARPKYKPAADHPWKRPIVNNAKTTPP</sequence>
<proteinExistence type="predicted"/>
<evidence type="ECO:0000256" key="1">
    <source>
        <dbReference type="SAM" id="MobiDB-lite"/>
    </source>
</evidence>
<dbReference type="Proteomes" id="UP001165542">
    <property type="component" value="Unassembled WGS sequence"/>
</dbReference>
<gene>
    <name evidence="2" type="ORF">LLY24_07890</name>
</gene>
<dbReference type="EMBL" id="JAJISC010000003">
    <property type="protein sequence ID" value="MCS2609236.1"/>
    <property type="molecule type" value="Genomic_DNA"/>
</dbReference>
<evidence type="ECO:0000313" key="2">
    <source>
        <dbReference type="EMBL" id="MCS2609236.1"/>
    </source>
</evidence>
<accession>A0ABT2ECD3</accession>
<reference evidence="2" key="1">
    <citation type="submission" date="2021-11" db="EMBL/GenBank/DDBJ databases">
        <title>Halomonas sp., isolated from a coastal aquaculture zone in Dongshan Bay.</title>
        <authorList>
            <person name="Lin W."/>
        </authorList>
    </citation>
    <scope>NUCLEOTIDE SEQUENCE</scope>
    <source>
        <strain evidence="2">Yzlin-01</strain>
    </source>
</reference>
<evidence type="ECO:0000313" key="3">
    <source>
        <dbReference type="Proteomes" id="UP001165542"/>
    </source>
</evidence>
<name>A0ABT2ECD3_9GAMM</name>
<organism evidence="2 3">
    <name type="scientific">Halomonas dongshanensis</name>
    <dbReference type="NCBI Taxonomy" id="2890835"/>
    <lineage>
        <taxon>Bacteria</taxon>
        <taxon>Pseudomonadati</taxon>
        <taxon>Pseudomonadota</taxon>
        <taxon>Gammaproteobacteria</taxon>
        <taxon>Oceanospirillales</taxon>
        <taxon>Halomonadaceae</taxon>
        <taxon>Halomonas</taxon>
    </lineage>
</organism>